<dbReference type="SMART" id="SM00342">
    <property type="entry name" value="HTH_ARAC"/>
    <property type="match status" value="1"/>
</dbReference>
<name>A0A1M6CS61_9FLAO</name>
<dbReference type="PANTHER" id="PTHR43280">
    <property type="entry name" value="ARAC-FAMILY TRANSCRIPTIONAL REGULATOR"/>
    <property type="match status" value="1"/>
</dbReference>
<dbReference type="InterPro" id="IPR009057">
    <property type="entry name" value="Homeodomain-like_sf"/>
</dbReference>
<keyword evidence="2 5" id="KW-0238">DNA-binding</keyword>
<dbReference type="Pfam" id="PF12833">
    <property type="entry name" value="HTH_18"/>
    <property type="match status" value="1"/>
</dbReference>
<dbReference type="PANTHER" id="PTHR43280:SF2">
    <property type="entry name" value="HTH-TYPE TRANSCRIPTIONAL REGULATOR EXSA"/>
    <property type="match status" value="1"/>
</dbReference>
<keyword evidence="6" id="KW-1185">Reference proteome</keyword>
<accession>A0A1M6CS61</accession>
<keyword evidence="1" id="KW-0805">Transcription regulation</keyword>
<sequence>MFLKRSMKKKILVKNMVCNRCITFLEQEFKKVGLVVVSITLGEIVFLEKEGVDEAFIESLLSKNGFELVKEVGMMVNEQVKIACIEAIDNLEAATEENLSAYLSKKLKKDYSVLSKMFSKQEGITIERYYINLKIEKVKELIQLQRLNFSEIAYSLNYKSSSHLAAQFKSVTGMSMSEYKNLQQWDRKSLDQIV</sequence>
<dbReference type="InterPro" id="IPR018060">
    <property type="entry name" value="HTH_AraC"/>
</dbReference>
<evidence type="ECO:0000259" key="4">
    <source>
        <dbReference type="PROSITE" id="PS01124"/>
    </source>
</evidence>
<dbReference type="GO" id="GO:0043565">
    <property type="term" value="F:sequence-specific DNA binding"/>
    <property type="evidence" value="ECO:0007669"/>
    <property type="project" value="InterPro"/>
</dbReference>
<gene>
    <name evidence="5" type="ORF">SAMN04487911_10432</name>
</gene>
<dbReference type="EMBL" id="FQYX01000004">
    <property type="protein sequence ID" value="SHI63703.1"/>
    <property type="molecule type" value="Genomic_DNA"/>
</dbReference>
<dbReference type="GO" id="GO:0003700">
    <property type="term" value="F:DNA-binding transcription factor activity"/>
    <property type="evidence" value="ECO:0007669"/>
    <property type="project" value="InterPro"/>
</dbReference>
<evidence type="ECO:0000256" key="2">
    <source>
        <dbReference type="ARBA" id="ARBA00023125"/>
    </source>
</evidence>
<evidence type="ECO:0000256" key="1">
    <source>
        <dbReference type="ARBA" id="ARBA00023015"/>
    </source>
</evidence>
<dbReference type="Gene3D" id="1.10.10.60">
    <property type="entry name" value="Homeodomain-like"/>
    <property type="match status" value="1"/>
</dbReference>
<dbReference type="PROSITE" id="PS01124">
    <property type="entry name" value="HTH_ARAC_FAMILY_2"/>
    <property type="match status" value="1"/>
</dbReference>
<protein>
    <submittedName>
        <fullName evidence="5">AraC-type DNA-binding protein</fullName>
    </submittedName>
</protein>
<dbReference type="AlphaFoldDB" id="A0A1M6CS61"/>
<feature type="domain" description="HTH araC/xylS-type" evidence="4">
    <location>
        <begin position="114"/>
        <end position="182"/>
    </location>
</feature>
<organism evidence="5 6">
    <name type="scientific">Arenibacter nanhaiticus</name>
    <dbReference type="NCBI Taxonomy" id="558155"/>
    <lineage>
        <taxon>Bacteria</taxon>
        <taxon>Pseudomonadati</taxon>
        <taxon>Bacteroidota</taxon>
        <taxon>Flavobacteriia</taxon>
        <taxon>Flavobacteriales</taxon>
        <taxon>Flavobacteriaceae</taxon>
        <taxon>Arenibacter</taxon>
    </lineage>
</organism>
<dbReference type="Proteomes" id="UP000184231">
    <property type="component" value="Unassembled WGS sequence"/>
</dbReference>
<dbReference type="SUPFAM" id="SSF46689">
    <property type="entry name" value="Homeodomain-like"/>
    <property type="match status" value="1"/>
</dbReference>
<reference evidence="5 6" key="1">
    <citation type="submission" date="2016-11" db="EMBL/GenBank/DDBJ databases">
        <authorList>
            <person name="Jaros S."/>
            <person name="Januszkiewicz K."/>
            <person name="Wedrychowicz H."/>
        </authorList>
    </citation>
    <scope>NUCLEOTIDE SEQUENCE [LARGE SCALE GENOMIC DNA]</scope>
    <source>
        <strain evidence="5 6">CGMCC 1.8863</strain>
    </source>
</reference>
<keyword evidence="3" id="KW-0804">Transcription</keyword>
<evidence type="ECO:0000256" key="3">
    <source>
        <dbReference type="ARBA" id="ARBA00023163"/>
    </source>
</evidence>
<dbReference type="STRING" id="558155.SAMN04487911_10432"/>
<proteinExistence type="predicted"/>
<evidence type="ECO:0000313" key="6">
    <source>
        <dbReference type="Proteomes" id="UP000184231"/>
    </source>
</evidence>
<evidence type="ECO:0000313" key="5">
    <source>
        <dbReference type="EMBL" id="SHI63703.1"/>
    </source>
</evidence>